<accession>A0AB36JR21</accession>
<evidence type="ECO:0008006" key="6">
    <source>
        <dbReference type="Google" id="ProtNLM"/>
    </source>
</evidence>
<dbReference type="PROSITE" id="PS51257">
    <property type="entry name" value="PROKAR_LIPOPROTEIN"/>
    <property type="match status" value="1"/>
</dbReference>
<feature type="chain" id="PRO_5044253802" description="NisI/SpaI family lantibiotic immunity lipoprotein" evidence="1">
    <location>
        <begin position="18"/>
        <end position="129"/>
    </location>
</feature>
<organism evidence="2 4">
    <name type="scientific">Streptococcus azizii</name>
    <dbReference type="NCBI Taxonomy" id="1579424"/>
    <lineage>
        <taxon>Bacteria</taxon>
        <taxon>Bacillati</taxon>
        <taxon>Bacillota</taxon>
        <taxon>Bacilli</taxon>
        <taxon>Lactobacillales</taxon>
        <taxon>Streptococcaceae</taxon>
        <taxon>Streptococcus</taxon>
    </lineage>
</organism>
<protein>
    <recommendedName>
        <fullName evidence="6">NisI/SpaI family lantibiotic immunity lipoprotein</fullName>
    </recommendedName>
</protein>
<dbReference type="AlphaFoldDB" id="A0AB36JR21"/>
<evidence type="ECO:0000313" key="4">
    <source>
        <dbReference type="Proteomes" id="UP000188600"/>
    </source>
</evidence>
<gene>
    <name evidence="3" type="ORF">BVE84_09150</name>
    <name evidence="2" type="ORF">BVE86_07395</name>
</gene>
<proteinExistence type="predicted"/>
<name>A0AB36JR21_9STRE</name>
<feature type="signal peptide" evidence="1">
    <location>
        <begin position="1"/>
        <end position="17"/>
    </location>
</feature>
<dbReference type="EMBL" id="MSPR01000022">
    <property type="protein sequence ID" value="ONK26490.1"/>
    <property type="molecule type" value="Genomic_DNA"/>
</dbReference>
<dbReference type="Proteomes" id="UP000188946">
    <property type="component" value="Unassembled WGS sequence"/>
</dbReference>
<reference evidence="4 5" key="1">
    <citation type="submission" date="2016-12" db="EMBL/GenBank/DDBJ databases">
        <authorList>
            <person name="Gulvik C.A."/>
        </authorList>
    </citation>
    <scope>NUCLEOTIDE SEQUENCE [LARGE SCALE GENOMIC DNA]</scope>
    <source>
        <strain evidence="3 5">12-5202</strain>
        <strain evidence="2 4">12-5291</strain>
    </source>
</reference>
<comment type="caution">
    <text evidence="2">The sequence shown here is derived from an EMBL/GenBank/DDBJ whole genome shotgun (WGS) entry which is preliminary data.</text>
</comment>
<sequence length="129" mass="14630">MKKNSLLLLLVSSFTLAACSASSAGLSFDEGYQTFHYKGKDYAITKQEVTEDSIQTVKAKFMEWPVVNDKGAVKETVSLNNLYTTSSHDWVIGVQDRYYKVEAEKKVAKANRIHYQEVLDQVDEQKVEN</sequence>
<evidence type="ECO:0000313" key="3">
    <source>
        <dbReference type="EMBL" id="ONK26490.1"/>
    </source>
</evidence>
<keyword evidence="5" id="KW-1185">Reference proteome</keyword>
<dbReference type="Proteomes" id="UP000188600">
    <property type="component" value="Unassembled WGS sequence"/>
</dbReference>
<evidence type="ECO:0000313" key="5">
    <source>
        <dbReference type="Proteomes" id="UP000188946"/>
    </source>
</evidence>
<dbReference type="NCBIfam" id="NF033433">
    <property type="entry name" value="NisI_immun_dup"/>
    <property type="match status" value="1"/>
</dbReference>
<evidence type="ECO:0000313" key="2">
    <source>
        <dbReference type="EMBL" id="ONK26485.1"/>
    </source>
</evidence>
<evidence type="ECO:0000256" key="1">
    <source>
        <dbReference type="SAM" id="SignalP"/>
    </source>
</evidence>
<dbReference type="RefSeq" id="WP_076996721.1">
    <property type="nucleotide sequence ID" value="NZ_MSPR01000022.1"/>
</dbReference>
<dbReference type="EMBL" id="MSPT01000015">
    <property type="protein sequence ID" value="ONK26485.1"/>
    <property type="molecule type" value="Genomic_DNA"/>
</dbReference>
<keyword evidence="1" id="KW-0732">Signal</keyword>